<dbReference type="KEGG" id="tvr:TVD_03800"/>
<dbReference type="Gene3D" id="3.40.30.10">
    <property type="entry name" value="Glutaredoxin"/>
    <property type="match status" value="1"/>
</dbReference>
<dbReference type="InterPro" id="IPR013766">
    <property type="entry name" value="Thioredoxin_domain"/>
</dbReference>
<feature type="domain" description="Thioredoxin" evidence="3">
    <location>
        <begin position="290"/>
        <end position="434"/>
    </location>
</feature>
<dbReference type="PROSITE" id="PS00194">
    <property type="entry name" value="THIOREDOXIN_1"/>
    <property type="match status" value="1"/>
</dbReference>
<keyword evidence="2" id="KW-0732">Signal</keyword>
<name>A0A0G3FZX5_9GAMM</name>
<dbReference type="PANTHER" id="PTHR42852">
    <property type="entry name" value="THIOL:DISULFIDE INTERCHANGE PROTEIN DSBE"/>
    <property type="match status" value="1"/>
</dbReference>
<dbReference type="AlphaFoldDB" id="A0A0G3FZX5"/>
<dbReference type="RefSeq" id="WP_047250844.1">
    <property type="nucleotide sequence ID" value="NZ_CP011367.1"/>
</dbReference>
<dbReference type="CDD" id="cd02966">
    <property type="entry name" value="TlpA_like_family"/>
    <property type="match status" value="1"/>
</dbReference>
<dbReference type="PANTHER" id="PTHR42852:SF17">
    <property type="entry name" value="THIOREDOXIN-LIKE PROTEIN HI_1115"/>
    <property type="match status" value="1"/>
</dbReference>
<dbReference type="STRING" id="106634.TVD_03800"/>
<dbReference type="PATRIC" id="fig|106634.4.peg.773"/>
<dbReference type="InterPro" id="IPR017937">
    <property type="entry name" value="Thioredoxin_CS"/>
</dbReference>
<gene>
    <name evidence="4" type="ORF">TVD_03800</name>
</gene>
<dbReference type="GO" id="GO:0015036">
    <property type="term" value="F:disulfide oxidoreductase activity"/>
    <property type="evidence" value="ECO:0007669"/>
    <property type="project" value="UniProtKB-ARBA"/>
</dbReference>
<sequence length="434" mass="48269">MTHRILVRLFALAALLMIPFAAPAQEANGPTGAVDAAASIEAGGAEIPVERYRADGDAVLLWFPSEHGLQDGHRQQALALQAAGVETWLVDPFTGHFLPEAASSFDDMPTATVTDLIEATHTDTGRQVYAFGHDRALPWLLTGLYQWQQAHPEADYLAGLLMTSPFLHTGVDTDEAELQPIVRLTHLPVYILQPAQSPQRQHLGRIRSGLTEGGSAVGARLLPGIRDRFFFRPDATEAERLASETFHREIIFAMGLLTRLPHQRTPAVAGPDTDLTVRTPSGTDAQLNALDEPVAAPPLERPDLAGDIHRLEDYRGEVVLINFWASWCPPCVHEMPSMQLLEDELRDEGFRILAVNLGEDEDTIQRFIEDEVQTEFTILLDPEQDSLDDWRAMAYPTSYVVDRKGRLRYYLFGAIEWTEPGVIDQIRDLLDEDA</sequence>
<protein>
    <submittedName>
        <fullName evidence="4">Alkyl hydroperoxide reductase</fullName>
    </submittedName>
</protein>
<evidence type="ECO:0000256" key="1">
    <source>
        <dbReference type="ARBA" id="ARBA00023284"/>
    </source>
</evidence>
<feature type="chain" id="PRO_5002553659" evidence="2">
    <location>
        <begin position="25"/>
        <end position="434"/>
    </location>
</feature>
<dbReference type="InterPro" id="IPR000866">
    <property type="entry name" value="AhpC/TSA"/>
</dbReference>
<keyword evidence="1" id="KW-0676">Redox-active center</keyword>
<dbReference type="InterPro" id="IPR036249">
    <property type="entry name" value="Thioredoxin-like_sf"/>
</dbReference>
<feature type="signal peptide" evidence="2">
    <location>
        <begin position="1"/>
        <end position="24"/>
    </location>
</feature>
<dbReference type="PROSITE" id="PS51352">
    <property type="entry name" value="THIOREDOXIN_2"/>
    <property type="match status" value="1"/>
</dbReference>
<dbReference type="InterPro" id="IPR050553">
    <property type="entry name" value="Thioredoxin_ResA/DsbE_sf"/>
</dbReference>
<dbReference type="Pfam" id="PF00578">
    <property type="entry name" value="AhpC-TSA"/>
    <property type="match status" value="1"/>
</dbReference>
<dbReference type="OrthoDB" id="9788279at2"/>
<accession>A0A0G3FZX5</accession>
<evidence type="ECO:0000313" key="4">
    <source>
        <dbReference type="EMBL" id="AKJ94545.1"/>
    </source>
</evidence>
<keyword evidence="5" id="KW-1185">Reference proteome</keyword>
<evidence type="ECO:0000256" key="2">
    <source>
        <dbReference type="SAM" id="SignalP"/>
    </source>
</evidence>
<organism evidence="4 5">
    <name type="scientific">Thioalkalivibrio versutus</name>
    <dbReference type="NCBI Taxonomy" id="106634"/>
    <lineage>
        <taxon>Bacteria</taxon>
        <taxon>Pseudomonadati</taxon>
        <taxon>Pseudomonadota</taxon>
        <taxon>Gammaproteobacteria</taxon>
        <taxon>Chromatiales</taxon>
        <taxon>Ectothiorhodospiraceae</taxon>
        <taxon>Thioalkalivibrio</taxon>
    </lineage>
</organism>
<evidence type="ECO:0000313" key="5">
    <source>
        <dbReference type="Proteomes" id="UP000064201"/>
    </source>
</evidence>
<dbReference type="EMBL" id="CP011367">
    <property type="protein sequence ID" value="AKJ94545.1"/>
    <property type="molecule type" value="Genomic_DNA"/>
</dbReference>
<reference evidence="4 5" key="1">
    <citation type="submission" date="2015-04" db="EMBL/GenBank/DDBJ databases">
        <title>Complete Sequence for the Genome of the Thioalkalivibrio versutus D301.</title>
        <authorList>
            <person name="Mu T."/>
            <person name="Zhou J."/>
            <person name="Xu X."/>
        </authorList>
    </citation>
    <scope>NUCLEOTIDE SEQUENCE [LARGE SCALE GENOMIC DNA]</scope>
    <source>
        <strain evidence="4 5">D301</strain>
    </source>
</reference>
<dbReference type="Proteomes" id="UP000064201">
    <property type="component" value="Chromosome"/>
</dbReference>
<dbReference type="SUPFAM" id="SSF52833">
    <property type="entry name" value="Thioredoxin-like"/>
    <property type="match status" value="1"/>
</dbReference>
<proteinExistence type="predicted"/>
<dbReference type="GO" id="GO:0016209">
    <property type="term" value="F:antioxidant activity"/>
    <property type="evidence" value="ECO:0007669"/>
    <property type="project" value="InterPro"/>
</dbReference>
<evidence type="ECO:0000259" key="3">
    <source>
        <dbReference type="PROSITE" id="PS51352"/>
    </source>
</evidence>